<dbReference type="AlphaFoldDB" id="A0A146K688"/>
<dbReference type="InterPro" id="IPR001293">
    <property type="entry name" value="Znf_TRAF"/>
</dbReference>
<proteinExistence type="predicted"/>
<name>A0A146K688_9EUKA</name>
<dbReference type="InterPro" id="IPR032675">
    <property type="entry name" value="LRR_dom_sf"/>
</dbReference>
<dbReference type="PANTHER" id="PTHR10131">
    <property type="entry name" value="TNF RECEPTOR ASSOCIATED FACTOR"/>
    <property type="match status" value="1"/>
</dbReference>
<feature type="zinc finger region" description="TRAF-type" evidence="4">
    <location>
        <begin position="147"/>
        <end position="187"/>
    </location>
</feature>
<evidence type="ECO:0000256" key="4">
    <source>
        <dbReference type="PROSITE-ProRule" id="PRU00207"/>
    </source>
</evidence>
<dbReference type="GO" id="GO:0008270">
    <property type="term" value="F:zinc ion binding"/>
    <property type="evidence" value="ECO:0007669"/>
    <property type="project" value="UniProtKB-KW"/>
</dbReference>
<evidence type="ECO:0000256" key="2">
    <source>
        <dbReference type="ARBA" id="ARBA00022771"/>
    </source>
</evidence>
<feature type="domain" description="TRAF-type" evidence="5">
    <location>
        <begin position="147"/>
        <end position="187"/>
    </location>
</feature>
<accession>A0A146K688</accession>
<dbReference type="Gene3D" id="3.80.10.10">
    <property type="entry name" value="Ribonuclease Inhibitor"/>
    <property type="match status" value="1"/>
</dbReference>
<keyword evidence="6" id="KW-0675">Receptor</keyword>
<dbReference type="SUPFAM" id="SSF52047">
    <property type="entry name" value="RNI-like"/>
    <property type="match status" value="1"/>
</dbReference>
<feature type="non-terminal residue" evidence="6">
    <location>
        <position position="984"/>
    </location>
</feature>
<keyword evidence="2 4" id="KW-0863">Zinc-finger</keyword>
<evidence type="ECO:0000259" key="5">
    <source>
        <dbReference type="PROSITE" id="PS50145"/>
    </source>
</evidence>
<dbReference type="InterPro" id="IPR013083">
    <property type="entry name" value="Znf_RING/FYVE/PHD"/>
</dbReference>
<dbReference type="PROSITE" id="PS50145">
    <property type="entry name" value="ZF_TRAF"/>
    <property type="match status" value="1"/>
</dbReference>
<gene>
    <name evidence="6" type="ORF">TPC1_16295</name>
</gene>
<evidence type="ECO:0000313" key="6">
    <source>
        <dbReference type="EMBL" id="JAP91928.1"/>
    </source>
</evidence>
<dbReference type="PANTHER" id="PTHR10131:SF159">
    <property type="entry name" value="RING-TYPE DOMAIN-CONTAINING PROTEIN"/>
    <property type="match status" value="1"/>
</dbReference>
<evidence type="ECO:0000256" key="3">
    <source>
        <dbReference type="ARBA" id="ARBA00022833"/>
    </source>
</evidence>
<dbReference type="EMBL" id="GDID01004678">
    <property type="protein sequence ID" value="JAP91928.1"/>
    <property type="molecule type" value="Transcribed_RNA"/>
</dbReference>
<evidence type="ECO:0000256" key="1">
    <source>
        <dbReference type="ARBA" id="ARBA00022723"/>
    </source>
</evidence>
<keyword evidence="3 4" id="KW-0862">Zinc</keyword>
<dbReference type="Gene3D" id="3.30.40.10">
    <property type="entry name" value="Zinc/RING finger domain, C3HC4 (zinc finger)"/>
    <property type="match status" value="1"/>
</dbReference>
<keyword evidence="1 4" id="KW-0479">Metal-binding</keyword>
<sequence>KLYANFTPLSINQDIQGKSKKQILTNLEQGFDVNNYLIQTKIPVNDLPSYLPTNYQPEAVDEIDIKCSICGSVPINPVQFLCGCIVCMMCQKVGISEEICTIHQSVYGEQGSVEPEILNMINSCRIHCPFEVAGCFELFKIEDFEQHVNSCQFSQIKCPFCNIILPRRQFDSHFDSCLRLPSSCSICGQPTTLSSIGQHVEECHPFCSFCGHRKLDIEEERVKHEAKICMVHGCGETISKCIEKEHLMNPEYKETHYSVVKRLFDVENLIVHKQQEKAEKIAYLESLKQKSQSVIALKQELRETTVQRDRQAILVKESPDLAQIHQVLNTKERIMTAATMLKTINELSSKMRKPQQIHGLMIPTQIKFDQRFEVAVSFGSEVELARVAEEFPEYQRVQLFYQQLLAQKKQNHDEHVALLCFACNLKLFLVQKDDALSRTEKAVSAIFVQIADFILQQVRIDYPKFKYFVKVVQIMFLVAFDELLNVDMGDATALTIDSKNNVDLLEFIAFGSPIPNQILNQFAFQLYYQFLNFIDDMEQFIFITKLPILKFTRQSGEVYIQQTQQLDRSMLELFDYIFYSPSQEFLLLAARVFVRVNLFMNSLPPKVLLLKPNENFQSLVGLIPEHCQILKIQATSTLNTLFGVEKQFAYFTELLNFSLVSEQYDNQNEFSEPTFFKNLTNCQQLSVLSFKNQRFGVESLKHFYLLSEQLFNLVELEFADCELNLPSSLKLSFVALQSLILKLRSLESRKRLYEADLFQLFNQLKTLKNLQQLEISCQNQQQINQFGFNQFSAENFNLAQLERLSALKLEKLAIKGDVFCALAANLLKIPNLISLSLQQNPIFSDESQNDKSVEALKLLMKHDSLTQLNLSDVRLTGPLLLKLSKTQQIQLLTLSLNKNRFTDSDMKNLKELVKLAPRLEFIDLNYCRDLTDKGIKLLKEQLRNGFKIGFDGSEEVRARMADAGFIWFESQYIYDESRGRMTTK</sequence>
<dbReference type="SUPFAM" id="SSF49599">
    <property type="entry name" value="TRAF domain-like"/>
    <property type="match status" value="1"/>
</dbReference>
<protein>
    <submittedName>
        <fullName evidence="6">Tumor necrosis factor receptor-associated factor 3</fullName>
    </submittedName>
</protein>
<organism evidence="6">
    <name type="scientific">Trepomonas sp. PC1</name>
    <dbReference type="NCBI Taxonomy" id="1076344"/>
    <lineage>
        <taxon>Eukaryota</taxon>
        <taxon>Metamonada</taxon>
        <taxon>Diplomonadida</taxon>
        <taxon>Hexamitidae</taxon>
        <taxon>Hexamitinae</taxon>
        <taxon>Trepomonas</taxon>
    </lineage>
</organism>
<feature type="non-terminal residue" evidence="6">
    <location>
        <position position="1"/>
    </location>
</feature>
<reference evidence="6" key="1">
    <citation type="submission" date="2015-07" db="EMBL/GenBank/DDBJ databases">
        <title>Adaptation to a free-living lifestyle via gene acquisitions in the diplomonad Trepomonas sp. PC1.</title>
        <authorList>
            <person name="Xu F."/>
            <person name="Jerlstrom-Hultqvist J."/>
            <person name="Kolisko M."/>
            <person name="Simpson A.G.B."/>
            <person name="Roger A.J."/>
            <person name="Svard S.G."/>
            <person name="Andersson J.O."/>
        </authorList>
    </citation>
    <scope>NUCLEOTIDE SEQUENCE</scope>
    <source>
        <strain evidence="6">PC1</strain>
    </source>
</reference>